<accession>A0A1I3RM64</accession>
<keyword evidence="6 8" id="KW-0315">Glutamine amidotransferase</keyword>
<dbReference type="AlphaFoldDB" id="A0A1I3RM64"/>
<evidence type="ECO:0000256" key="8">
    <source>
        <dbReference type="PIRSR" id="PIRSR001589-1"/>
    </source>
</evidence>
<keyword evidence="5 9" id="KW-0067">ATP-binding</keyword>
<sequence length="607" mass="69544">MCGILGSINLKINQVSLDTIFHRGPDSGAIEEFNIQGNKVYFGHRRLAIVDLTETGHQPMFTSDSKFAIIFNGEIYNHLELREKLPSIDFRGTSDTETILYYLAAFGIEAVIDFNGVFSIGFLDIEREKLYLIRDPFGVKPLYYGVEHNTLVFSSEIRPIHHLYGDLSLDKGNIAELLKLRYNPAPDTIYKEIKKLKPGHILECDITSSINKIEISSYIKRVNISRDYSFNKAVTKYGELFESAVKRQLMSDVEIGSLLSGGIDSALVTYFAQKHLSSKIKTYTVGFEDIGFANELSDAQITADFLKTDHRSICISSQNFKSVFEETCKIVEEPIGTTSILPMYYLNEAVSKELKVVLTGQGADEPLGGYTRYQGEMMANKYPAFLFDLMKPIAKLSKKERWIRASQSLSIANPVSRWENIYALFTDKEIMSLMNIKDVQSKERIQYFYDLLDCKNKKGVEGMMAVDMRMNLADDLLMYTDKVSMNFTIETRVPMLDIELIKFLESLPVDYKIQNGQTKRIHKAFAEEILPKEIINRPKKGFLSPTEKWFREDLGDYYVDLLNNNNKSGYFDVFDKNAVLNVFKEHKAGYNREKQIFTLLSLYYLIK</sequence>
<dbReference type="PROSITE" id="PS51278">
    <property type="entry name" value="GATASE_TYPE_2"/>
    <property type="match status" value="1"/>
</dbReference>
<name>A0A1I3RM64_9FLAO</name>
<dbReference type="RefSeq" id="WP_090679119.1">
    <property type="nucleotide sequence ID" value="NZ_FORU01000008.1"/>
</dbReference>
<proteinExistence type="inferred from homology"/>
<dbReference type="Gene3D" id="3.60.20.10">
    <property type="entry name" value="Glutamine Phosphoribosylpyrophosphate, subunit 1, domain 1"/>
    <property type="match status" value="1"/>
</dbReference>
<dbReference type="Pfam" id="PF00733">
    <property type="entry name" value="Asn_synthase"/>
    <property type="match status" value="1"/>
</dbReference>
<dbReference type="InterPro" id="IPR006426">
    <property type="entry name" value="Asn_synth_AEB"/>
</dbReference>
<evidence type="ECO:0000259" key="10">
    <source>
        <dbReference type="PROSITE" id="PS51278"/>
    </source>
</evidence>
<dbReference type="InterPro" id="IPR017932">
    <property type="entry name" value="GATase_2_dom"/>
</dbReference>
<dbReference type="CDD" id="cd01991">
    <property type="entry name" value="Asn_synthase_B_C"/>
    <property type="match status" value="1"/>
</dbReference>
<keyword evidence="4 9" id="KW-0547">Nucleotide-binding</keyword>
<feature type="binding site" evidence="9">
    <location>
        <position position="285"/>
    </location>
    <ligand>
        <name>ATP</name>
        <dbReference type="ChEBI" id="CHEBI:30616"/>
    </ligand>
</feature>
<evidence type="ECO:0000256" key="1">
    <source>
        <dbReference type="ARBA" id="ARBA00005187"/>
    </source>
</evidence>
<feature type="binding site" evidence="9">
    <location>
        <position position="95"/>
    </location>
    <ligand>
        <name>L-glutamine</name>
        <dbReference type="ChEBI" id="CHEBI:58359"/>
    </ligand>
</feature>
<dbReference type="GO" id="GO:0005829">
    <property type="term" value="C:cytosol"/>
    <property type="evidence" value="ECO:0007669"/>
    <property type="project" value="TreeGrafter"/>
</dbReference>
<dbReference type="GO" id="GO:0004066">
    <property type="term" value="F:asparagine synthase (glutamine-hydrolyzing) activity"/>
    <property type="evidence" value="ECO:0007669"/>
    <property type="project" value="UniProtKB-EC"/>
</dbReference>
<dbReference type="Gene3D" id="3.40.50.620">
    <property type="entry name" value="HUPs"/>
    <property type="match status" value="1"/>
</dbReference>
<evidence type="ECO:0000256" key="6">
    <source>
        <dbReference type="ARBA" id="ARBA00022962"/>
    </source>
</evidence>
<dbReference type="CDD" id="cd00712">
    <property type="entry name" value="AsnB"/>
    <property type="match status" value="1"/>
</dbReference>
<reference evidence="12" key="1">
    <citation type="submission" date="2016-10" db="EMBL/GenBank/DDBJ databases">
        <authorList>
            <person name="Varghese N."/>
            <person name="Submissions S."/>
        </authorList>
    </citation>
    <scope>NUCLEOTIDE SEQUENCE [LARGE SCALE GENOMIC DNA]</scope>
    <source>
        <strain evidence="12">DSM 26542</strain>
    </source>
</reference>
<dbReference type="PIRSF" id="PIRSF001589">
    <property type="entry name" value="Asn_synthetase_glu-h"/>
    <property type="match status" value="1"/>
</dbReference>
<dbReference type="NCBIfam" id="TIGR01536">
    <property type="entry name" value="asn_synth_AEB"/>
    <property type="match status" value="1"/>
</dbReference>
<dbReference type="InterPro" id="IPR029055">
    <property type="entry name" value="Ntn_hydrolases_N"/>
</dbReference>
<dbReference type="SUPFAM" id="SSF52402">
    <property type="entry name" value="Adenine nucleotide alpha hydrolases-like"/>
    <property type="match status" value="1"/>
</dbReference>
<evidence type="ECO:0000256" key="7">
    <source>
        <dbReference type="ARBA" id="ARBA00048741"/>
    </source>
</evidence>
<evidence type="ECO:0000256" key="5">
    <source>
        <dbReference type="ARBA" id="ARBA00022840"/>
    </source>
</evidence>
<dbReference type="OrthoDB" id="9763290at2"/>
<keyword evidence="8" id="KW-0028">Amino-acid biosynthesis</keyword>
<comment type="catalytic activity">
    <reaction evidence="7">
        <text>L-aspartate + L-glutamine + ATP + H2O = L-asparagine + L-glutamate + AMP + diphosphate + H(+)</text>
        <dbReference type="Rhea" id="RHEA:12228"/>
        <dbReference type="ChEBI" id="CHEBI:15377"/>
        <dbReference type="ChEBI" id="CHEBI:15378"/>
        <dbReference type="ChEBI" id="CHEBI:29985"/>
        <dbReference type="ChEBI" id="CHEBI:29991"/>
        <dbReference type="ChEBI" id="CHEBI:30616"/>
        <dbReference type="ChEBI" id="CHEBI:33019"/>
        <dbReference type="ChEBI" id="CHEBI:58048"/>
        <dbReference type="ChEBI" id="CHEBI:58359"/>
        <dbReference type="ChEBI" id="CHEBI:456215"/>
        <dbReference type="EC" id="6.3.5.4"/>
    </reaction>
</comment>
<evidence type="ECO:0000256" key="4">
    <source>
        <dbReference type="ARBA" id="ARBA00022741"/>
    </source>
</evidence>
<gene>
    <name evidence="11" type="ORF">SAMN04487893_10870</name>
</gene>
<dbReference type="PANTHER" id="PTHR43284:SF1">
    <property type="entry name" value="ASPARAGINE SYNTHETASE"/>
    <property type="match status" value="1"/>
</dbReference>
<feature type="active site" description="For GATase activity" evidence="8">
    <location>
        <position position="2"/>
    </location>
</feature>
<dbReference type="InterPro" id="IPR001962">
    <property type="entry name" value="Asn_synthase"/>
</dbReference>
<dbReference type="GO" id="GO:0005524">
    <property type="term" value="F:ATP binding"/>
    <property type="evidence" value="ECO:0007669"/>
    <property type="project" value="UniProtKB-KW"/>
</dbReference>
<dbReference type="Pfam" id="PF13537">
    <property type="entry name" value="GATase_7"/>
    <property type="match status" value="1"/>
</dbReference>
<protein>
    <recommendedName>
        <fullName evidence="3">asparagine synthase (glutamine-hydrolyzing)</fullName>
        <ecNumber evidence="3">6.3.5.4</ecNumber>
    </recommendedName>
</protein>
<dbReference type="STRING" id="1150112.SAMN04487893_10870"/>
<evidence type="ECO:0000313" key="12">
    <source>
        <dbReference type="Proteomes" id="UP000243887"/>
    </source>
</evidence>
<evidence type="ECO:0000256" key="3">
    <source>
        <dbReference type="ARBA" id="ARBA00012737"/>
    </source>
</evidence>
<dbReference type="InterPro" id="IPR033738">
    <property type="entry name" value="AsnB_N"/>
</dbReference>
<evidence type="ECO:0000256" key="2">
    <source>
        <dbReference type="ARBA" id="ARBA00005752"/>
    </source>
</evidence>
<dbReference type="Proteomes" id="UP000243887">
    <property type="component" value="Unassembled WGS sequence"/>
</dbReference>
<dbReference type="EC" id="6.3.5.4" evidence="3"/>
<dbReference type="SUPFAM" id="SSF56235">
    <property type="entry name" value="N-terminal nucleophile aminohydrolases (Ntn hydrolases)"/>
    <property type="match status" value="1"/>
</dbReference>
<dbReference type="InterPro" id="IPR051786">
    <property type="entry name" value="ASN_synthetase/amidase"/>
</dbReference>
<dbReference type="EMBL" id="FORU01000008">
    <property type="protein sequence ID" value="SFJ46859.1"/>
    <property type="molecule type" value="Genomic_DNA"/>
</dbReference>
<keyword evidence="12" id="KW-1185">Reference proteome</keyword>
<evidence type="ECO:0000313" key="11">
    <source>
        <dbReference type="EMBL" id="SFJ46859.1"/>
    </source>
</evidence>
<evidence type="ECO:0000256" key="9">
    <source>
        <dbReference type="PIRSR" id="PIRSR001589-2"/>
    </source>
</evidence>
<organism evidence="11 12">
    <name type="scientific">Myroides guanonis</name>
    <dbReference type="NCBI Taxonomy" id="1150112"/>
    <lineage>
        <taxon>Bacteria</taxon>
        <taxon>Pseudomonadati</taxon>
        <taxon>Bacteroidota</taxon>
        <taxon>Flavobacteriia</taxon>
        <taxon>Flavobacteriales</taxon>
        <taxon>Flavobacteriaceae</taxon>
        <taxon>Myroides</taxon>
    </lineage>
</organism>
<comment type="pathway">
    <text evidence="1">Amino-acid biosynthesis; L-asparagine biosynthesis; L-asparagine from L-aspartate (L-Gln route): step 1/1.</text>
</comment>
<dbReference type="InterPro" id="IPR014729">
    <property type="entry name" value="Rossmann-like_a/b/a_fold"/>
</dbReference>
<dbReference type="PANTHER" id="PTHR43284">
    <property type="entry name" value="ASPARAGINE SYNTHETASE (GLUTAMINE-HYDROLYZING)"/>
    <property type="match status" value="1"/>
</dbReference>
<dbReference type="GO" id="GO:0006529">
    <property type="term" value="P:asparagine biosynthetic process"/>
    <property type="evidence" value="ECO:0007669"/>
    <property type="project" value="UniProtKB-KW"/>
</dbReference>
<feature type="binding site" evidence="9">
    <location>
        <position position="258"/>
    </location>
    <ligand>
        <name>ATP</name>
        <dbReference type="ChEBI" id="CHEBI:30616"/>
    </ligand>
</feature>
<comment type="similarity">
    <text evidence="2">Belongs to the asparagine synthetase family.</text>
</comment>
<feature type="domain" description="Glutamine amidotransferase type-2" evidence="10">
    <location>
        <begin position="2"/>
        <end position="207"/>
    </location>
</feature>
<keyword evidence="8" id="KW-0061">Asparagine biosynthesis</keyword>